<dbReference type="InterPro" id="IPR012337">
    <property type="entry name" value="RNaseH-like_sf"/>
</dbReference>
<dbReference type="InterPro" id="IPR036397">
    <property type="entry name" value="RNaseH_sf"/>
</dbReference>
<comment type="caution">
    <text evidence="2">The sequence shown here is derived from an EMBL/GenBank/DDBJ whole genome shotgun (WGS) entry which is preliminary data.</text>
</comment>
<organism evidence="2 3">
    <name type="scientific">Stichopus japonicus</name>
    <name type="common">Sea cucumber</name>
    <dbReference type="NCBI Taxonomy" id="307972"/>
    <lineage>
        <taxon>Eukaryota</taxon>
        <taxon>Metazoa</taxon>
        <taxon>Echinodermata</taxon>
        <taxon>Eleutherozoa</taxon>
        <taxon>Echinozoa</taxon>
        <taxon>Holothuroidea</taxon>
        <taxon>Aspidochirotacea</taxon>
        <taxon>Aspidochirotida</taxon>
        <taxon>Stichopodidae</taxon>
        <taxon>Apostichopus</taxon>
    </lineage>
</organism>
<dbReference type="OrthoDB" id="2686689at2759"/>
<dbReference type="Pfam" id="PF24764">
    <property type="entry name" value="rva_4"/>
    <property type="match status" value="1"/>
</dbReference>
<evidence type="ECO:0000313" key="2">
    <source>
        <dbReference type="EMBL" id="PIK34212.1"/>
    </source>
</evidence>
<proteinExistence type="predicted"/>
<name>A0A2G8JEQ0_STIJA</name>
<dbReference type="PANTHER" id="PTHR46791">
    <property type="entry name" value="EXPRESSED PROTEIN"/>
    <property type="match status" value="1"/>
</dbReference>
<protein>
    <recommendedName>
        <fullName evidence="1">Integrase catalytic domain-containing protein</fullName>
    </recommendedName>
</protein>
<accession>A0A2G8JEQ0</accession>
<evidence type="ECO:0000259" key="1">
    <source>
        <dbReference type="PROSITE" id="PS50994"/>
    </source>
</evidence>
<keyword evidence="3" id="KW-1185">Reference proteome</keyword>
<dbReference type="GO" id="GO:0003676">
    <property type="term" value="F:nucleic acid binding"/>
    <property type="evidence" value="ECO:0007669"/>
    <property type="project" value="InterPro"/>
</dbReference>
<dbReference type="InterPro" id="IPR001584">
    <property type="entry name" value="Integrase_cat-core"/>
</dbReference>
<feature type="domain" description="Integrase catalytic" evidence="1">
    <location>
        <begin position="119"/>
        <end position="302"/>
    </location>
</feature>
<reference evidence="2 3" key="1">
    <citation type="journal article" date="2017" name="PLoS Biol.">
        <title>The sea cucumber genome provides insights into morphological evolution and visceral regeneration.</title>
        <authorList>
            <person name="Zhang X."/>
            <person name="Sun L."/>
            <person name="Yuan J."/>
            <person name="Sun Y."/>
            <person name="Gao Y."/>
            <person name="Zhang L."/>
            <person name="Li S."/>
            <person name="Dai H."/>
            <person name="Hamel J.F."/>
            <person name="Liu C."/>
            <person name="Yu Y."/>
            <person name="Liu S."/>
            <person name="Lin W."/>
            <person name="Guo K."/>
            <person name="Jin S."/>
            <person name="Xu P."/>
            <person name="Storey K.B."/>
            <person name="Huan P."/>
            <person name="Zhang T."/>
            <person name="Zhou Y."/>
            <person name="Zhang J."/>
            <person name="Lin C."/>
            <person name="Li X."/>
            <person name="Xing L."/>
            <person name="Huo D."/>
            <person name="Sun M."/>
            <person name="Wang L."/>
            <person name="Mercier A."/>
            <person name="Li F."/>
            <person name="Yang H."/>
            <person name="Xiang J."/>
        </authorList>
    </citation>
    <scope>NUCLEOTIDE SEQUENCE [LARGE SCALE GENOMIC DNA]</scope>
    <source>
        <strain evidence="2">Shaxun</strain>
        <tissue evidence="2">Muscle</tissue>
    </source>
</reference>
<evidence type="ECO:0000313" key="3">
    <source>
        <dbReference type="Proteomes" id="UP000230750"/>
    </source>
</evidence>
<dbReference type="EMBL" id="MRZV01002247">
    <property type="protein sequence ID" value="PIK34212.1"/>
    <property type="molecule type" value="Genomic_DNA"/>
</dbReference>
<dbReference type="STRING" id="307972.A0A2G8JEQ0"/>
<dbReference type="SUPFAM" id="SSF53098">
    <property type="entry name" value="Ribonuclease H-like"/>
    <property type="match status" value="1"/>
</dbReference>
<gene>
    <name evidence="2" type="ORF">BSL78_28964</name>
</gene>
<dbReference type="PANTHER" id="PTHR46791:SF5">
    <property type="entry name" value="CLR5 DOMAIN-CONTAINING PROTEIN-RELATED"/>
    <property type="match status" value="1"/>
</dbReference>
<dbReference type="Gene3D" id="3.30.420.10">
    <property type="entry name" value="Ribonuclease H-like superfamily/Ribonuclease H"/>
    <property type="match status" value="1"/>
</dbReference>
<sequence>MDSQDATEKRIEEFVKMGFTNKEMADMLDISVTTLKRIRLSLGIRKKDVTSVVTDAELDECVMAYVQTNPTDGEVMLKGALESKGVYVTRERLQKAIKRVNPEGVEERKRTTLKRREYCVPGPNALWHIDGNHKLIRWRIVVHGGIDGYSRIPVFLKCSTTNTSEQVLKLFKEAVHEHGLPQRVRSDKGRENVLVCDYITQHALRGPGRGSFIAGRSVHNQRIERLWRDVYKSCLSTYYTLFYQLEDNGLLDICDEVDLFCLHYVLIPEINHRLNSFKETYIHHKIRTAGNKTPLQLWTASMCNGFPMISLMSMPLDEDETAADYGIDHLDEANEEDDAIIVNIPETNALSGNQLQELTANFTPNQKFRDANEACEYYKIVRDFVKALQ</sequence>
<dbReference type="InterPro" id="IPR058913">
    <property type="entry name" value="Integrase_dom_put"/>
</dbReference>
<dbReference type="PROSITE" id="PS50994">
    <property type="entry name" value="INTEGRASE"/>
    <property type="match status" value="1"/>
</dbReference>
<dbReference type="Proteomes" id="UP000230750">
    <property type="component" value="Unassembled WGS sequence"/>
</dbReference>
<dbReference type="AlphaFoldDB" id="A0A2G8JEQ0"/>
<dbReference type="GO" id="GO:0015074">
    <property type="term" value="P:DNA integration"/>
    <property type="evidence" value="ECO:0007669"/>
    <property type="project" value="InterPro"/>
</dbReference>